<evidence type="ECO:0000256" key="8">
    <source>
        <dbReference type="ARBA" id="ARBA00022989"/>
    </source>
</evidence>
<feature type="transmembrane region" description="Helical" evidence="10">
    <location>
        <begin position="131"/>
        <end position="154"/>
    </location>
</feature>
<dbReference type="EMBL" id="BQMJ01000055">
    <property type="protein sequence ID" value="GJQ14468.1"/>
    <property type="molecule type" value="Genomic_DNA"/>
</dbReference>
<comment type="subcellular location">
    <subcellularLocation>
        <location evidence="1">Endoplasmic reticulum membrane</location>
        <topology evidence="1">Multi-pass membrane protein</topology>
    </subcellularLocation>
</comment>
<feature type="transmembrane region" description="Helical" evidence="10">
    <location>
        <begin position="443"/>
        <end position="461"/>
    </location>
</feature>
<protein>
    <recommendedName>
        <fullName evidence="3">dolichol kinase</fullName>
        <ecNumber evidence="3">2.7.1.108</ecNumber>
    </recommendedName>
</protein>
<keyword evidence="5 10" id="KW-0812">Transmembrane</keyword>
<sequence>MSLNERNKKTVVMTHTSLFWFLSSKFPLIVEDVLVLVSVLLYFVVGRKIEKSLFKQASILALALGSFYLRPVLETVISFSFDSSRRNTVCKDSLKGRGHKAPFRPCADSGLTVGICLFPLLFVSVNMNDSFIFSMLFAVSVSSGVLVLMSIAAGNYDGLDKTRQVLVLRELFLSYLLSLVSCSIFVSSIDLSILFLCATTNCLFPVFMRICIYCLSGSFSLAEAIIISESGVSLLVYCILISLLPPIDDISMNEGVYSLHKMSCAIGMAIVIFFFGYSFLFTFSGYRVRGNHSGRSDEKNSPYSIQNSCYFIGYILIDLVFCYLWLNWFVLHPEKVLFNYIIHSWSAMWLIIYWVVLLCLVLFLIPPYRLNVVPIVARKYYHLVLFFILLPSLFVEAAFISLCSIVALFLLIIVELGRASHVYGIRWWVNDYMSALVDYRDNGTIYMTHLYLLLGSCFTLWQHPPCSLLGMSGMVTLGIVDTTTACFGTFSGKTKWPGTYKTMEGTFSGMLLGVVSCYLLHILCVECSLQRMDWHIVFILSSSYLLSTMLEAFTTQIDNLVVPLYHYVVLRQLIIITL</sequence>
<feature type="transmembrane region" description="Helical" evidence="10">
    <location>
        <begin position="380"/>
        <end position="413"/>
    </location>
</feature>
<comment type="similarity">
    <text evidence="2">Belongs to the polyprenol kinase family.</text>
</comment>
<comment type="caution">
    <text evidence="11">The sequence shown here is derived from an EMBL/GenBank/DDBJ whole genome shotgun (WGS) entry which is preliminary data.</text>
</comment>
<feature type="transmembrane region" description="Helical" evidence="10">
    <location>
        <begin position="265"/>
        <end position="286"/>
    </location>
</feature>
<feature type="transmembrane region" description="Helical" evidence="10">
    <location>
        <begin position="224"/>
        <end position="245"/>
    </location>
</feature>
<evidence type="ECO:0000256" key="7">
    <source>
        <dbReference type="ARBA" id="ARBA00022824"/>
    </source>
</evidence>
<evidence type="ECO:0000256" key="9">
    <source>
        <dbReference type="ARBA" id="ARBA00023136"/>
    </source>
</evidence>
<evidence type="ECO:0000256" key="10">
    <source>
        <dbReference type="SAM" id="Phobius"/>
    </source>
</evidence>
<evidence type="ECO:0000256" key="6">
    <source>
        <dbReference type="ARBA" id="ARBA00022777"/>
    </source>
</evidence>
<feature type="transmembrane region" description="Helical" evidence="10">
    <location>
        <begin position="166"/>
        <end position="186"/>
    </location>
</feature>
<dbReference type="InterPro" id="IPR032974">
    <property type="entry name" value="Polypren_kinase"/>
</dbReference>
<reference evidence="11" key="2">
    <citation type="submission" date="2022-01" db="EMBL/GenBank/DDBJ databases">
        <authorList>
            <person name="Hirooka S."/>
            <person name="Miyagishima S.Y."/>
        </authorList>
    </citation>
    <scope>NUCLEOTIDE SEQUENCE</scope>
    <source>
        <strain evidence="11">NBRC 102759</strain>
    </source>
</reference>
<dbReference type="PANTHER" id="PTHR13205">
    <property type="entry name" value="TRANSMEMBRANE PROTEIN 15-RELATED"/>
    <property type="match status" value="1"/>
</dbReference>
<dbReference type="GO" id="GO:0004168">
    <property type="term" value="F:dolichol kinase activity"/>
    <property type="evidence" value="ECO:0007669"/>
    <property type="project" value="UniProtKB-EC"/>
</dbReference>
<evidence type="ECO:0000256" key="4">
    <source>
        <dbReference type="ARBA" id="ARBA00022679"/>
    </source>
</evidence>
<keyword evidence="7" id="KW-0256">Endoplasmic reticulum</keyword>
<feature type="transmembrane region" description="Helical" evidence="10">
    <location>
        <begin position="26"/>
        <end position="45"/>
    </location>
</feature>
<organism evidence="11 12">
    <name type="scientific">Galdieria partita</name>
    <dbReference type="NCBI Taxonomy" id="83374"/>
    <lineage>
        <taxon>Eukaryota</taxon>
        <taxon>Rhodophyta</taxon>
        <taxon>Bangiophyceae</taxon>
        <taxon>Galdieriales</taxon>
        <taxon>Galdieriaceae</taxon>
        <taxon>Galdieria</taxon>
    </lineage>
</organism>
<dbReference type="Proteomes" id="UP001061958">
    <property type="component" value="Unassembled WGS sequence"/>
</dbReference>
<evidence type="ECO:0000256" key="5">
    <source>
        <dbReference type="ARBA" id="ARBA00022692"/>
    </source>
</evidence>
<keyword evidence="4" id="KW-0808">Transferase</keyword>
<accession>A0A9C7UT36</accession>
<feature type="transmembrane region" description="Helical" evidence="10">
    <location>
        <begin position="510"/>
        <end position="529"/>
    </location>
</feature>
<keyword evidence="9 10" id="KW-0472">Membrane</keyword>
<evidence type="ECO:0000313" key="12">
    <source>
        <dbReference type="Proteomes" id="UP001061958"/>
    </source>
</evidence>
<evidence type="ECO:0000256" key="2">
    <source>
        <dbReference type="ARBA" id="ARBA00010794"/>
    </source>
</evidence>
<feature type="transmembrane region" description="Helical" evidence="10">
    <location>
        <begin position="468"/>
        <end position="490"/>
    </location>
</feature>
<feature type="transmembrane region" description="Helical" evidence="10">
    <location>
        <begin position="536"/>
        <end position="557"/>
    </location>
</feature>
<name>A0A9C7UT36_9RHOD</name>
<keyword evidence="6" id="KW-0418">Kinase</keyword>
<keyword evidence="8 10" id="KW-1133">Transmembrane helix</keyword>
<dbReference type="OrthoDB" id="5986415at2759"/>
<dbReference type="PANTHER" id="PTHR13205:SF15">
    <property type="entry name" value="DOLICHOL KINASE"/>
    <property type="match status" value="1"/>
</dbReference>
<dbReference type="GO" id="GO:0043048">
    <property type="term" value="P:dolichyl monophosphate biosynthetic process"/>
    <property type="evidence" value="ECO:0007669"/>
    <property type="project" value="TreeGrafter"/>
</dbReference>
<reference evidence="11" key="1">
    <citation type="journal article" date="2022" name="Proc. Natl. Acad. Sci. U.S.A.">
        <title>Life cycle and functional genomics of the unicellular red alga Galdieria for elucidating algal and plant evolution and industrial use.</title>
        <authorList>
            <person name="Hirooka S."/>
            <person name="Itabashi T."/>
            <person name="Ichinose T.M."/>
            <person name="Onuma R."/>
            <person name="Fujiwara T."/>
            <person name="Yamashita S."/>
            <person name="Jong L.W."/>
            <person name="Tomita R."/>
            <person name="Iwane A.H."/>
            <person name="Miyagishima S.Y."/>
        </authorList>
    </citation>
    <scope>NUCLEOTIDE SEQUENCE</scope>
    <source>
        <strain evidence="11">NBRC 102759</strain>
    </source>
</reference>
<gene>
    <name evidence="11" type="ORF">GpartN1_g6259.t1</name>
</gene>
<keyword evidence="12" id="KW-1185">Reference proteome</keyword>
<proteinExistence type="inferred from homology"/>
<dbReference type="EC" id="2.7.1.108" evidence="3"/>
<evidence type="ECO:0000256" key="1">
    <source>
        <dbReference type="ARBA" id="ARBA00004477"/>
    </source>
</evidence>
<feature type="transmembrane region" description="Helical" evidence="10">
    <location>
        <begin position="307"/>
        <end position="326"/>
    </location>
</feature>
<dbReference type="GO" id="GO:0005789">
    <property type="term" value="C:endoplasmic reticulum membrane"/>
    <property type="evidence" value="ECO:0007669"/>
    <property type="project" value="UniProtKB-SubCell"/>
</dbReference>
<feature type="transmembrane region" description="Helical" evidence="10">
    <location>
        <begin position="192"/>
        <end position="212"/>
    </location>
</feature>
<feature type="transmembrane region" description="Helical" evidence="10">
    <location>
        <begin position="346"/>
        <end position="368"/>
    </location>
</feature>
<evidence type="ECO:0000256" key="3">
    <source>
        <dbReference type="ARBA" id="ARBA00012132"/>
    </source>
</evidence>
<dbReference type="AlphaFoldDB" id="A0A9C7UT36"/>
<evidence type="ECO:0000313" key="11">
    <source>
        <dbReference type="EMBL" id="GJQ14468.1"/>
    </source>
</evidence>